<keyword evidence="1" id="KW-0677">Repeat</keyword>
<dbReference type="SUPFAM" id="SSF52540">
    <property type="entry name" value="P-loop containing nucleoside triphosphate hydrolases"/>
    <property type="match status" value="1"/>
</dbReference>
<dbReference type="EMBL" id="JAABOJ010000006">
    <property type="protein sequence ID" value="KAF3286258.1"/>
    <property type="molecule type" value="Genomic_DNA"/>
</dbReference>
<dbReference type="OrthoDB" id="5276799at2759"/>
<dbReference type="GO" id="GO:0003824">
    <property type="term" value="F:catalytic activity"/>
    <property type="evidence" value="ECO:0007669"/>
    <property type="project" value="InterPro"/>
</dbReference>
<dbReference type="PANTHER" id="PTHR10039">
    <property type="entry name" value="AMELOGENIN"/>
    <property type="match status" value="1"/>
</dbReference>
<dbReference type="SMART" id="SM00248">
    <property type="entry name" value="ANK"/>
    <property type="match status" value="8"/>
</dbReference>
<feature type="repeat" description="ANK" evidence="2">
    <location>
        <begin position="888"/>
        <end position="920"/>
    </location>
</feature>
<accession>A0A7C8VNJ8</accession>
<feature type="region of interest" description="Disordered" evidence="3">
    <location>
        <begin position="1"/>
        <end position="32"/>
    </location>
</feature>
<feature type="repeat" description="ANK" evidence="2">
    <location>
        <begin position="1097"/>
        <end position="1129"/>
    </location>
</feature>
<dbReference type="Pfam" id="PF24883">
    <property type="entry name" value="NPHP3_N"/>
    <property type="match status" value="1"/>
</dbReference>
<comment type="caution">
    <text evidence="6">The sequence shown here is derived from an EMBL/GenBank/DDBJ whole genome shotgun (WGS) entry which is preliminary data.</text>
</comment>
<protein>
    <submittedName>
        <fullName evidence="6">Uncharacterized protein</fullName>
    </submittedName>
</protein>
<gene>
    <name evidence="6" type="ORF">TWF970_009803</name>
</gene>
<dbReference type="Gene3D" id="3.40.50.300">
    <property type="entry name" value="P-loop containing nucleotide triphosphate hydrolases"/>
    <property type="match status" value="1"/>
</dbReference>
<dbReference type="PROSITE" id="PS50297">
    <property type="entry name" value="ANK_REP_REGION"/>
    <property type="match status" value="4"/>
</dbReference>
<dbReference type="PANTHER" id="PTHR10039:SF15">
    <property type="entry name" value="NACHT DOMAIN-CONTAINING PROTEIN"/>
    <property type="match status" value="1"/>
</dbReference>
<dbReference type="InterPro" id="IPR002110">
    <property type="entry name" value="Ankyrin_rpt"/>
</dbReference>
<keyword evidence="2" id="KW-0040">ANK repeat</keyword>
<dbReference type="InterPro" id="IPR054471">
    <property type="entry name" value="GPIID_WHD"/>
</dbReference>
<proteinExistence type="predicted"/>
<evidence type="ECO:0000256" key="2">
    <source>
        <dbReference type="PROSITE-ProRule" id="PRU00023"/>
    </source>
</evidence>
<dbReference type="Pfam" id="PF12796">
    <property type="entry name" value="Ank_2"/>
    <property type="match status" value="2"/>
</dbReference>
<reference evidence="6 7" key="1">
    <citation type="submission" date="2020-01" db="EMBL/GenBank/DDBJ databases">
        <authorList>
            <person name="Palmer J.M."/>
        </authorList>
    </citation>
    <scope>NUCLEOTIDE SEQUENCE [LARGE SCALE GENOMIC DNA]</scope>
    <source>
        <strain evidence="6 7">TWF970</strain>
    </source>
</reference>
<evidence type="ECO:0000259" key="4">
    <source>
        <dbReference type="Pfam" id="PF22939"/>
    </source>
</evidence>
<dbReference type="Pfam" id="PF13857">
    <property type="entry name" value="Ank_5"/>
    <property type="match status" value="1"/>
</dbReference>
<dbReference type="InterPro" id="IPR027417">
    <property type="entry name" value="P-loop_NTPase"/>
</dbReference>
<dbReference type="InterPro" id="IPR056884">
    <property type="entry name" value="NPHP3-like_N"/>
</dbReference>
<feature type="domain" description="GPI inositol-deacylase winged helix" evidence="4">
    <location>
        <begin position="698"/>
        <end position="778"/>
    </location>
</feature>
<feature type="repeat" description="ANK" evidence="2">
    <location>
        <begin position="988"/>
        <end position="1014"/>
    </location>
</feature>
<organism evidence="6 7">
    <name type="scientific">Orbilia oligospora</name>
    <name type="common">Nematode-trapping fungus</name>
    <name type="synonym">Arthrobotrys oligospora</name>
    <dbReference type="NCBI Taxonomy" id="2813651"/>
    <lineage>
        <taxon>Eukaryota</taxon>
        <taxon>Fungi</taxon>
        <taxon>Dikarya</taxon>
        <taxon>Ascomycota</taxon>
        <taxon>Pezizomycotina</taxon>
        <taxon>Orbiliomycetes</taxon>
        <taxon>Orbiliales</taxon>
        <taxon>Orbiliaceae</taxon>
        <taxon>Orbilia</taxon>
    </lineage>
</organism>
<name>A0A7C8VNJ8_ORBOL</name>
<evidence type="ECO:0000259" key="5">
    <source>
        <dbReference type="Pfam" id="PF24883"/>
    </source>
</evidence>
<dbReference type="SUPFAM" id="SSF53167">
    <property type="entry name" value="Purine and uridine phosphorylases"/>
    <property type="match status" value="1"/>
</dbReference>
<evidence type="ECO:0000313" key="7">
    <source>
        <dbReference type="Proteomes" id="UP000474640"/>
    </source>
</evidence>
<dbReference type="PROSITE" id="PS50088">
    <property type="entry name" value="ANK_REPEAT"/>
    <property type="match status" value="4"/>
</dbReference>
<dbReference type="Proteomes" id="UP000474640">
    <property type="component" value="Unassembled WGS sequence"/>
</dbReference>
<dbReference type="GO" id="GO:0009116">
    <property type="term" value="P:nucleoside metabolic process"/>
    <property type="evidence" value="ECO:0007669"/>
    <property type="project" value="InterPro"/>
</dbReference>
<feature type="repeat" description="ANK" evidence="2">
    <location>
        <begin position="1058"/>
        <end position="1083"/>
    </location>
</feature>
<dbReference type="Gene3D" id="3.40.50.1580">
    <property type="entry name" value="Nucleoside phosphorylase domain"/>
    <property type="match status" value="1"/>
</dbReference>
<dbReference type="Pfam" id="PF00023">
    <property type="entry name" value="Ank"/>
    <property type="match status" value="1"/>
</dbReference>
<feature type="domain" description="Nephrocystin 3-like N-terminal" evidence="5">
    <location>
        <begin position="410"/>
        <end position="578"/>
    </location>
</feature>
<dbReference type="PRINTS" id="PR01415">
    <property type="entry name" value="ANKYRIN"/>
</dbReference>
<evidence type="ECO:0000256" key="3">
    <source>
        <dbReference type="SAM" id="MobiDB-lite"/>
    </source>
</evidence>
<dbReference type="Gene3D" id="1.25.40.20">
    <property type="entry name" value="Ankyrin repeat-containing domain"/>
    <property type="match status" value="1"/>
</dbReference>
<sequence length="1394" mass="156786">MNRDRRPRAPPHQTQRQGKEVDTDDEESDPEPLLIIRPEEITIAIFCALSCESVAVKYALDEEFQCRPKSHPNARKYIYSFGQIGSHKVLIARPNQMGKVNAAGLSATISQQFPNIRFALMIGIGAGIPNKRDIRLGDIAVSIPRENHPGVIEYDFGKLKKDGFTLKGCLNKPPSILLSADGQLDDDERMNKRPFRKMLRNIIKQPGYERPNTADVLFDPSFHHVNEGSDCSGCEASSQKIVIDRIPRSPWPNEPVVHRGLILSGSIVVKNPKDRDLLCQGHDDAICYEMEAAGIMDEIPCLVVRGISDYADTHKQDAWHCYAAAAAAAYGKAILCRIYGEDVEEMITIKEAMAQIETKVDIINQNLNDLQREVYNNHRETKHTEILEWVCPGAALSARHSTIVSARQAGTGKWFMTQNTFSRWLTQSKNSTEILWCYGIPGAGKSTISSVVIDYLEEQRTQDPTTRTAVAYFYFDFSNKEIDARRFTRNLLKQLSFQSPNFPQGLAELFKTYSGSGKTEAEDQRIEDLLIESASNFKHTYIVVDALDECAPGQRFNVLNIIQRLAGPGGARVFATSRPHPEDINEVFKEVNKIELGAKADDIRKYIKAEIGRYEIRTPKARHLHDGLRDRITDGLTRVSNGMFLLPKLQLKFLLRQATVGRIEATLDQILKMSASKGFLPIDETFNLMLESIDECNRDIADRALSWILVTKYPLRIQDLLVALAIEPGAFEIAEYQKLQQTTVLDVCAGFIVVDESSGIVKLAHQTVQGYLLRKPIDTADALTSLTKACLNYLRFHQFANPKFVDSLGNNEGTGLDNLKEMPFYLYALRNWETQIPECNQGAIEEDLVAFLNHNPSIISYCHARKLTITDDEQSTSNRWHWFYCIGTDESPLHIAARVGHLGAIKYFLSKGIDIDIKHNGGHQPVWEALAYGRIEAMKLLIENGSSPRTTWGHGRQLIHFASARGDYAAVKYLLEIDRKIVNIQQNDGSSPLRECAFYGHEDVACLLLDSGADWLLETYDRRTAGFISLEQGRTNIFSLFLKRGFSLKKPVSRGLCNSGTPLHVAAGYGYQEVVKEILELGAINPQSFNISLPDSRGNTALHNAVNTGLLSVVQLLVENGIDIEKKNKDNKTALDLAIEFGYSSVERYLRSALLASSWDILELDNATTLQNSNTTSEPSTIADLADGISKISPPDIATVYEILIQKLNLPTTAARKIMDYAEYWVEQYVKKSGTVVVDETWLPIPYLHLNICGPFVRRIIFRTMSHDQGWSDDTQNHGTYGGSCTWIEVRRTPKDHNFSESGTKKADSGDKKISTINTRELQRNIHACWTSTEHINQWDIATTSDPELVDFLSNLSIGDRISLHPKAIYMGWKCYLDEVEMWVYSSPWDRQYS</sequence>
<dbReference type="Pfam" id="PF22939">
    <property type="entry name" value="WHD_GPIID"/>
    <property type="match status" value="1"/>
</dbReference>
<evidence type="ECO:0000256" key="1">
    <source>
        <dbReference type="ARBA" id="ARBA00022737"/>
    </source>
</evidence>
<dbReference type="InterPro" id="IPR035994">
    <property type="entry name" value="Nucleoside_phosphorylase_sf"/>
</dbReference>
<evidence type="ECO:0000313" key="6">
    <source>
        <dbReference type="EMBL" id="KAF3286258.1"/>
    </source>
</evidence>
<dbReference type="InterPro" id="IPR036770">
    <property type="entry name" value="Ankyrin_rpt-contain_sf"/>
</dbReference>
<dbReference type="SUPFAM" id="SSF48403">
    <property type="entry name" value="Ankyrin repeat"/>
    <property type="match status" value="1"/>
</dbReference>